<dbReference type="EMBL" id="SDMP01000020">
    <property type="protein sequence ID" value="RYQ83723.1"/>
    <property type="molecule type" value="Genomic_DNA"/>
</dbReference>
<keyword evidence="2" id="KW-1185">Reference proteome</keyword>
<accession>A0A444X294</accession>
<name>A0A444X294_ARAHY</name>
<evidence type="ECO:0000313" key="1">
    <source>
        <dbReference type="EMBL" id="RYQ83723.1"/>
    </source>
</evidence>
<comment type="caution">
    <text evidence="1">The sequence shown here is derived from an EMBL/GenBank/DDBJ whole genome shotgun (WGS) entry which is preliminary data.</text>
</comment>
<dbReference type="AlphaFoldDB" id="A0A444X294"/>
<dbReference type="Proteomes" id="UP000289738">
    <property type="component" value="Chromosome B10"/>
</dbReference>
<gene>
    <name evidence="1" type="ORF">Ahy_B10g102524</name>
</gene>
<sequence>MNFRRIELPSHRIFVTPPPGSSSCVARVVVSNSNLQKSQKSLRFDLASAVQVTLISSTPLSLFLFTATLTPASPPGRHFSSSFFASRPIYRRSSHFTMLCHRSSPDFVIQLVHIEVPLKTPEAIEAFNMLSPSYRKKKMEELRMDEAV</sequence>
<evidence type="ECO:0000313" key="2">
    <source>
        <dbReference type="Proteomes" id="UP000289738"/>
    </source>
</evidence>
<organism evidence="1 2">
    <name type="scientific">Arachis hypogaea</name>
    <name type="common">Peanut</name>
    <dbReference type="NCBI Taxonomy" id="3818"/>
    <lineage>
        <taxon>Eukaryota</taxon>
        <taxon>Viridiplantae</taxon>
        <taxon>Streptophyta</taxon>
        <taxon>Embryophyta</taxon>
        <taxon>Tracheophyta</taxon>
        <taxon>Spermatophyta</taxon>
        <taxon>Magnoliopsida</taxon>
        <taxon>eudicotyledons</taxon>
        <taxon>Gunneridae</taxon>
        <taxon>Pentapetalae</taxon>
        <taxon>rosids</taxon>
        <taxon>fabids</taxon>
        <taxon>Fabales</taxon>
        <taxon>Fabaceae</taxon>
        <taxon>Papilionoideae</taxon>
        <taxon>50 kb inversion clade</taxon>
        <taxon>dalbergioids sensu lato</taxon>
        <taxon>Dalbergieae</taxon>
        <taxon>Pterocarpus clade</taxon>
        <taxon>Arachis</taxon>
    </lineage>
</organism>
<dbReference type="PROSITE" id="PS51257">
    <property type="entry name" value="PROKAR_LIPOPROTEIN"/>
    <property type="match status" value="1"/>
</dbReference>
<reference evidence="1 2" key="1">
    <citation type="submission" date="2019-01" db="EMBL/GenBank/DDBJ databases">
        <title>Sequencing of cultivated peanut Arachis hypogaea provides insights into genome evolution and oil improvement.</title>
        <authorList>
            <person name="Chen X."/>
        </authorList>
    </citation>
    <scope>NUCLEOTIDE SEQUENCE [LARGE SCALE GENOMIC DNA]</scope>
    <source>
        <strain evidence="2">cv. Fuhuasheng</strain>
        <tissue evidence="1">Leaves</tissue>
    </source>
</reference>
<proteinExistence type="predicted"/>
<protein>
    <submittedName>
        <fullName evidence="1">Uncharacterized protein</fullName>
    </submittedName>
</protein>